<gene>
    <name evidence="1" type="ORF">H9647_06685</name>
</gene>
<protein>
    <submittedName>
        <fullName evidence="1">Uncharacterized protein</fullName>
    </submittedName>
</protein>
<evidence type="ECO:0000313" key="2">
    <source>
        <dbReference type="Proteomes" id="UP000608071"/>
    </source>
</evidence>
<keyword evidence="2" id="KW-1185">Reference proteome</keyword>
<proteinExistence type="predicted"/>
<evidence type="ECO:0000313" key="1">
    <source>
        <dbReference type="EMBL" id="MBD7967741.1"/>
    </source>
</evidence>
<accession>A0ABR8SW54</accession>
<dbReference type="EMBL" id="JACSQL010000002">
    <property type="protein sequence ID" value="MBD7967741.1"/>
    <property type="molecule type" value="Genomic_DNA"/>
</dbReference>
<sequence>MNRDWQQDMDDCEQALIAYNRLGLDDHKEPIEAMKYWLQKYVEEKERAIIAELAYKGLAGDCVTSGEYKSLHDKYKAMREAQKAEKERADRLEKAIKEALEWTWGCGPQNVGEIEAILREAVGGKE</sequence>
<organism evidence="1 2">
    <name type="scientific">Paenibacillus gallinarum</name>
    <dbReference type="NCBI Taxonomy" id="2762232"/>
    <lineage>
        <taxon>Bacteria</taxon>
        <taxon>Bacillati</taxon>
        <taxon>Bacillota</taxon>
        <taxon>Bacilli</taxon>
        <taxon>Bacillales</taxon>
        <taxon>Paenibacillaceae</taxon>
        <taxon>Paenibacillus</taxon>
    </lineage>
</organism>
<dbReference type="Proteomes" id="UP000608071">
    <property type="component" value="Unassembled WGS sequence"/>
</dbReference>
<reference evidence="1 2" key="1">
    <citation type="submission" date="2020-08" db="EMBL/GenBank/DDBJ databases">
        <title>A Genomic Blueprint of the Chicken Gut Microbiome.</title>
        <authorList>
            <person name="Gilroy R."/>
            <person name="Ravi A."/>
            <person name="Getino M."/>
            <person name="Pursley I."/>
            <person name="Horton D.L."/>
            <person name="Alikhan N.-F."/>
            <person name="Baker D."/>
            <person name="Gharbi K."/>
            <person name="Hall N."/>
            <person name="Watson M."/>
            <person name="Adriaenssens E.M."/>
            <person name="Foster-Nyarko E."/>
            <person name="Jarju S."/>
            <person name="Secka A."/>
            <person name="Antonio M."/>
            <person name="Oren A."/>
            <person name="Chaudhuri R."/>
            <person name="La Ragione R.M."/>
            <person name="Hildebrand F."/>
            <person name="Pallen M.J."/>
        </authorList>
    </citation>
    <scope>NUCLEOTIDE SEQUENCE [LARGE SCALE GENOMIC DNA]</scope>
    <source>
        <strain evidence="1 2">Sa2BVA9</strain>
    </source>
</reference>
<comment type="caution">
    <text evidence="1">The sequence shown here is derived from an EMBL/GenBank/DDBJ whole genome shotgun (WGS) entry which is preliminary data.</text>
</comment>
<dbReference type="RefSeq" id="WP_191798982.1">
    <property type="nucleotide sequence ID" value="NZ_JACSQL010000002.1"/>
</dbReference>
<name>A0ABR8SW54_9BACL</name>